<dbReference type="PANTHER" id="PTHR35936:SF35">
    <property type="entry name" value="L-CYSTINE-BINDING PROTEIN TCYJ"/>
    <property type="match status" value="1"/>
</dbReference>
<protein>
    <submittedName>
        <fullName evidence="1">Solute-binding protein family 3 domain-containing protein, MltF-like</fullName>
    </submittedName>
</protein>
<sequence>MRMILMTLFSVLIMSGSVYAREKLVLTTLDSHLNAVVGVNILREAYQRIGIQIETKILPAERALHMANKGKFDGEVIRIREVQELYPNLRRVPVPVIAMEGVVFTKDVTFDVTGWESLKPYTIGILIGSKFIEKGTRGLTVEAVPTYKQVLLKLNAGRTDVAVMARTNGLIELRKLNMKGIRVLEPPLVKARLYHYLHKKNEHLIPQIAQVLKNMVEEGRPKEIWDQSIAESGRR</sequence>
<dbReference type="RefSeq" id="WP_207681286.1">
    <property type="nucleotide sequence ID" value="NZ_CP061800.1"/>
</dbReference>
<dbReference type="AlphaFoldDB" id="A0A975GKX6"/>
<dbReference type="KEGG" id="dmm:dnm_010830"/>
<name>A0A975GKX6_9BACT</name>
<evidence type="ECO:0000313" key="1">
    <source>
        <dbReference type="EMBL" id="QTA85079.1"/>
    </source>
</evidence>
<dbReference type="PANTHER" id="PTHR35936">
    <property type="entry name" value="MEMBRANE-BOUND LYTIC MUREIN TRANSGLYCOSYLASE F"/>
    <property type="match status" value="1"/>
</dbReference>
<reference evidence="1" key="1">
    <citation type="journal article" date="2021" name="Microb. Physiol.">
        <title>Proteogenomic Insights into the Physiology of Marine, Sulfate-Reducing, Filamentous Desulfonema limicola and Desulfonema magnum.</title>
        <authorList>
            <person name="Schnaars V."/>
            <person name="Wohlbrand L."/>
            <person name="Scheve S."/>
            <person name="Hinrichs C."/>
            <person name="Reinhardt R."/>
            <person name="Rabus R."/>
        </authorList>
    </citation>
    <scope>NUCLEOTIDE SEQUENCE</scope>
    <source>
        <strain evidence="1">4be13</strain>
    </source>
</reference>
<gene>
    <name evidence="1" type="ORF">dnm_010830</name>
</gene>
<dbReference type="SUPFAM" id="SSF53850">
    <property type="entry name" value="Periplasmic binding protein-like II"/>
    <property type="match status" value="1"/>
</dbReference>
<evidence type="ECO:0000313" key="2">
    <source>
        <dbReference type="Proteomes" id="UP000663722"/>
    </source>
</evidence>
<keyword evidence="2" id="KW-1185">Reference proteome</keyword>
<dbReference type="Proteomes" id="UP000663722">
    <property type="component" value="Chromosome"/>
</dbReference>
<accession>A0A975GKX6</accession>
<dbReference type="Gene3D" id="3.40.190.10">
    <property type="entry name" value="Periplasmic binding protein-like II"/>
    <property type="match status" value="2"/>
</dbReference>
<proteinExistence type="predicted"/>
<organism evidence="1 2">
    <name type="scientific">Desulfonema magnum</name>
    <dbReference type="NCBI Taxonomy" id="45655"/>
    <lineage>
        <taxon>Bacteria</taxon>
        <taxon>Pseudomonadati</taxon>
        <taxon>Thermodesulfobacteriota</taxon>
        <taxon>Desulfobacteria</taxon>
        <taxon>Desulfobacterales</taxon>
        <taxon>Desulfococcaceae</taxon>
        <taxon>Desulfonema</taxon>
    </lineage>
</organism>
<dbReference type="EMBL" id="CP061800">
    <property type="protein sequence ID" value="QTA85079.1"/>
    <property type="molecule type" value="Genomic_DNA"/>
</dbReference>